<keyword evidence="1" id="KW-0805">Transcription regulation</keyword>
<dbReference type="OrthoDB" id="9784962at2"/>
<dbReference type="AlphaFoldDB" id="A0A5M6J2F1"/>
<dbReference type="RefSeq" id="WP_150038905.1">
    <property type="nucleotide sequence ID" value="NZ_OW485601.1"/>
</dbReference>
<dbReference type="InterPro" id="IPR010982">
    <property type="entry name" value="Lambda_DNA-bd_dom_sf"/>
</dbReference>
<reference evidence="6 7" key="1">
    <citation type="submission" date="2019-09" db="EMBL/GenBank/DDBJ databases">
        <title>Genome sequence of Rhodovastum atsumiense, a diverse member of the Acetobacteraceae family of non-sulfur purple photosynthetic bacteria.</title>
        <authorList>
            <person name="Meyer T."/>
            <person name="Kyndt J."/>
        </authorList>
    </citation>
    <scope>NUCLEOTIDE SEQUENCE [LARGE SCALE GENOMIC DNA]</scope>
    <source>
        <strain evidence="6 7">DSM 21279</strain>
    </source>
</reference>
<dbReference type="SUPFAM" id="SSF47413">
    <property type="entry name" value="lambda repressor-like DNA-binding domains"/>
    <property type="match status" value="1"/>
</dbReference>
<evidence type="ECO:0000256" key="3">
    <source>
        <dbReference type="ARBA" id="ARBA00023163"/>
    </source>
</evidence>
<evidence type="ECO:0000259" key="5">
    <source>
        <dbReference type="PROSITE" id="PS50943"/>
    </source>
</evidence>
<organism evidence="6 7">
    <name type="scientific">Rhodovastum atsumiense</name>
    <dbReference type="NCBI Taxonomy" id="504468"/>
    <lineage>
        <taxon>Bacteria</taxon>
        <taxon>Pseudomonadati</taxon>
        <taxon>Pseudomonadota</taxon>
        <taxon>Alphaproteobacteria</taxon>
        <taxon>Acetobacterales</taxon>
        <taxon>Acetobacteraceae</taxon>
        <taxon>Rhodovastum</taxon>
    </lineage>
</organism>
<feature type="domain" description="HTH cro/C1-type" evidence="5">
    <location>
        <begin position="20"/>
        <end position="64"/>
    </location>
</feature>
<dbReference type="PANTHER" id="PTHR30146:SF145">
    <property type="entry name" value="RIBOSE OPERON REPRESSOR"/>
    <property type="match status" value="1"/>
</dbReference>
<dbReference type="Gene3D" id="3.40.50.2300">
    <property type="match status" value="2"/>
</dbReference>
<comment type="caution">
    <text evidence="6">The sequence shown here is derived from an EMBL/GenBank/DDBJ whole genome shotgun (WGS) entry which is preliminary data.</text>
</comment>
<dbReference type="SMART" id="SM00354">
    <property type="entry name" value="HTH_LACI"/>
    <property type="match status" value="1"/>
</dbReference>
<dbReference type="EMBL" id="VWPK01000002">
    <property type="protein sequence ID" value="KAA5614409.1"/>
    <property type="molecule type" value="Genomic_DNA"/>
</dbReference>
<dbReference type="SUPFAM" id="SSF53822">
    <property type="entry name" value="Periplasmic binding protein-like I"/>
    <property type="match status" value="1"/>
</dbReference>
<protein>
    <submittedName>
        <fullName evidence="6">LacI family DNA-binding transcriptional regulator</fullName>
    </submittedName>
</protein>
<keyword evidence="2 6" id="KW-0238">DNA-binding</keyword>
<dbReference type="CDD" id="cd06283">
    <property type="entry name" value="PBP1_RegR_EndR_KdgR-like"/>
    <property type="match status" value="1"/>
</dbReference>
<dbReference type="Proteomes" id="UP000325255">
    <property type="component" value="Unassembled WGS sequence"/>
</dbReference>
<sequence>MLRRLPADVRRGTTVRRAATIADVAAYAGVSKATVSRFLSGRSDVLSETTWKQIQDAIAALDYRPSQIARSLKGGRTRLIGIVVADVTNPYSVAVLRGAEDECQRAGYMLALCNSGGSHAKEQELLAGLRAYRIEGLILNSAGIAADQVSDALPDGLPIVLLDRKLPPGRFDFVGLNNIAAATEATRHLVGHGFGDIALIAEPITGVSVRTERALGFRQAIAENEGCTGTVIEVDLHQPDAMQQAVARFLATPSSRRKAVIAASGLVTLRTVQAIQSLGLHMPDDVGLVGFDELEWSALVPPGITTIAQPTYDIGVAAVRNLLARLAGHRDEPHSTIFTGTLIERGSSASEAGLRPMAVPAPAQPAAGLV</sequence>
<evidence type="ECO:0000313" key="6">
    <source>
        <dbReference type="EMBL" id="KAA5614409.1"/>
    </source>
</evidence>
<name>A0A5M6J2F1_9PROT</name>
<evidence type="ECO:0000313" key="7">
    <source>
        <dbReference type="Proteomes" id="UP000325255"/>
    </source>
</evidence>
<evidence type="ECO:0000256" key="1">
    <source>
        <dbReference type="ARBA" id="ARBA00023015"/>
    </source>
</evidence>
<evidence type="ECO:0000256" key="2">
    <source>
        <dbReference type="ARBA" id="ARBA00023125"/>
    </source>
</evidence>
<dbReference type="GO" id="GO:0003700">
    <property type="term" value="F:DNA-binding transcription factor activity"/>
    <property type="evidence" value="ECO:0007669"/>
    <property type="project" value="TreeGrafter"/>
</dbReference>
<dbReference type="Gene3D" id="1.10.260.40">
    <property type="entry name" value="lambda repressor-like DNA-binding domains"/>
    <property type="match status" value="1"/>
</dbReference>
<dbReference type="PANTHER" id="PTHR30146">
    <property type="entry name" value="LACI-RELATED TRANSCRIPTIONAL REPRESSOR"/>
    <property type="match status" value="1"/>
</dbReference>
<evidence type="ECO:0000259" key="4">
    <source>
        <dbReference type="PROSITE" id="PS50932"/>
    </source>
</evidence>
<proteinExistence type="predicted"/>
<dbReference type="PROSITE" id="PS50943">
    <property type="entry name" value="HTH_CROC1"/>
    <property type="match status" value="1"/>
</dbReference>
<accession>A0A5M6J2F1</accession>
<feature type="domain" description="HTH lacI-type" evidence="4">
    <location>
        <begin position="19"/>
        <end position="74"/>
    </location>
</feature>
<dbReference type="Pfam" id="PF13377">
    <property type="entry name" value="Peripla_BP_3"/>
    <property type="match status" value="1"/>
</dbReference>
<dbReference type="InterPro" id="IPR000843">
    <property type="entry name" value="HTH_LacI"/>
</dbReference>
<dbReference type="GO" id="GO:0000976">
    <property type="term" value="F:transcription cis-regulatory region binding"/>
    <property type="evidence" value="ECO:0007669"/>
    <property type="project" value="TreeGrafter"/>
</dbReference>
<dbReference type="Pfam" id="PF00356">
    <property type="entry name" value="LacI"/>
    <property type="match status" value="1"/>
</dbReference>
<dbReference type="InterPro" id="IPR001387">
    <property type="entry name" value="Cro/C1-type_HTH"/>
</dbReference>
<keyword evidence="3" id="KW-0804">Transcription</keyword>
<gene>
    <name evidence="6" type="ORF">F1189_02155</name>
</gene>
<dbReference type="PROSITE" id="PS00356">
    <property type="entry name" value="HTH_LACI_1"/>
    <property type="match status" value="1"/>
</dbReference>
<dbReference type="InterPro" id="IPR028082">
    <property type="entry name" value="Peripla_BP_I"/>
</dbReference>
<dbReference type="CDD" id="cd01392">
    <property type="entry name" value="HTH_LacI"/>
    <property type="match status" value="1"/>
</dbReference>
<dbReference type="PROSITE" id="PS50932">
    <property type="entry name" value="HTH_LACI_2"/>
    <property type="match status" value="1"/>
</dbReference>
<keyword evidence="7" id="KW-1185">Reference proteome</keyword>
<dbReference type="InterPro" id="IPR046335">
    <property type="entry name" value="LacI/GalR-like_sensor"/>
</dbReference>